<dbReference type="EMBL" id="JASNWA010000004">
    <property type="protein sequence ID" value="KAK3176636.1"/>
    <property type="molecule type" value="Genomic_DNA"/>
</dbReference>
<keyword evidence="3" id="KW-1185">Reference proteome</keyword>
<feature type="region of interest" description="Disordered" evidence="1">
    <location>
        <begin position="74"/>
        <end position="93"/>
    </location>
</feature>
<feature type="compositionally biased region" description="Basic and acidic residues" evidence="1">
    <location>
        <begin position="74"/>
        <end position="91"/>
    </location>
</feature>
<evidence type="ECO:0000256" key="1">
    <source>
        <dbReference type="SAM" id="MobiDB-lite"/>
    </source>
</evidence>
<dbReference type="Proteomes" id="UP001276659">
    <property type="component" value="Unassembled WGS sequence"/>
</dbReference>
<reference evidence="2" key="1">
    <citation type="submission" date="2022-11" db="EMBL/GenBank/DDBJ databases">
        <title>Chromosomal genome sequence assembly and mating type (MAT) locus characterization of the leprose asexual lichenized fungus Lepraria neglecta (Nyl.) Erichsen.</title>
        <authorList>
            <person name="Allen J.L."/>
            <person name="Pfeffer B."/>
        </authorList>
    </citation>
    <scope>NUCLEOTIDE SEQUENCE</scope>
    <source>
        <strain evidence="2">Allen 5258</strain>
    </source>
</reference>
<evidence type="ECO:0000313" key="3">
    <source>
        <dbReference type="Proteomes" id="UP001276659"/>
    </source>
</evidence>
<proteinExistence type="predicted"/>
<gene>
    <name evidence="2" type="ORF">OEA41_007959</name>
</gene>
<name>A0AAE0DNE9_9LECA</name>
<organism evidence="2 3">
    <name type="scientific">Lepraria neglecta</name>
    <dbReference type="NCBI Taxonomy" id="209136"/>
    <lineage>
        <taxon>Eukaryota</taxon>
        <taxon>Fungi</taxon>
        <taxon>Dikarya</taxon>
        <taxon>Ascomycota</taxon>
        <taxon>Pezizomycotina</taxon>
        <taxon>Lecanoromycetes</taxon>
        <taxon>OSLEUM clade</taxon>
        <taxon>Lecanoromycetidae</taxon>
        <taxon>Lecanorales</taxon>
        <taxon>Lecanorineae</taxon>
        <taxon>Stereocaulaceae</taxon>
        <taxon>Lepraria</taxon>
    </lineage>
</organism>
<comment type="caution">
    <text evidence="2">The sequence shown here is derived from an EMBL/GenBank/DDBJ whole genome shotgun (WGS) entry which is preliminary data.</text>
</comment>
<sequence length="370" mass="41478">MDVPAFKSVQYRHQGRYFIQSAHFKAHPNGLGVNIVDSIPSVPSGPSAYRAWLLTQRQKLEQRLQEPNEYLTVKRVDENSEHKEKDPDGPYKELPGADQLTKYLAIVDRAAEGDAIRLPGLAQGCVANIVLKLLAPSTEAVALYGSLDITIVKPKSLKDIPHSLGHAYLQYARIFQEFRRAHHSNLESLLLGWSPSNFYFRELAYAILCIATASQNLELVSSRKVLDCNEYGFSWVGNFYWDQVINDTDSQDPSKWDTDWKRHWSTDFVAHLGIGSHLEDNPPGSSPPEVIYLFSGALIYLTTQLTRPRVVAEKIAKIIQSRQAQGARNAINALLISIEHVVLVSISQTNQITHTAPLPLFNLRHTSTTA</sequence>
<protein>
    <submittedName>
        <fullName evidence="2">Uncharacterized protein</fullName>
    </submittedName>
</protein>
<dbReference type="AlphaFoldDB" id="A0AAE0DNE9"/>
<accession>A0AAE0DNE9</accession>
<evidence type="ECO:0000313" key="2">
    <source>
        <dbReference type="EMBL" id="KAK3176636.1"/>
    </source>
</evidence>